<protein>
    <recommendedName>
        <fullName evidence="1">Heterokaryon incompatibility domain-containing protein</fullName>
    </recommendedName>
</protein>
<feature type="domain" description="Heterokaryon incompatibility" evidence="1">
    <location>
        <begin position="46"/>
        <end position="136"/>
    </location>
</feature>
<keyword evidence="3" id="KW-1185">Reference proteome</keyword>
<dbReference type="PANTHER" id="PTHR24148">
    <property type="entry name" value="ANKYRIN REPEAT DOMAIN-CONTAINING PROTEIN 39 HOMOLOG-RELATED"/>
    <property type="match status" value="1"/>
</dbReference>
<accession>A0A6A5XQQ8</accession>
<name>A0A6A5XQQ8_9PLEO</name>
<evidence type="ECO:0000313" key="2">
    <source>
        <dbReference type="EMBL" id="KAF2015229.1"/>
    </source>
</evidence>
<gene>
    <name evidence="2" type="ORF">BU24DRAFT_174169</name>
</gene>
<organism evidence="2 3">
    <name type="scientific">Aaosphaeria arxii CBS 175.79</name>
    <dbReference type="NCBI Taxonomy" id="1450172"/>
    <lineage>
        <taxon>Eukaryota</taxon>
        <taxon>Fungi</taxon>
        <taxon>Dikarya</taxon>
        <taxon>Ascomycota</taxon>
        <taxon>Pezizomycotina</taxon>
        <taxon>Dothideomycetes</taxon>
        <taxon>Pleosporomycetidae</taxon>
        <taxon>Pleosporales</taxon>
        <taxon>Pleosporales incertae sedis</taxon>
        <taxon>Aaosphaeria</taxon>
    </lineage>
</organism>
<dbReference type="AlphaFoldDB" id="A0A6A5XQQ8"/>
<reference evidence="2" key="1">
    <citation type="journal article" date="2020" name="Stud. Mycol.">
        <title>101 Dothideomycetes genomes: a test case for predicting lifestyles and emergence of pathogens.</title>
        <authorList>
            <person name="Haridas S."/>
            <person name="Albert R."/>
            <person name="Binder M."/>
            <person name="Bloem J."/>
            <person name="Labutti K."/>
            <person name="Salamov A."/>
            <person name="Andreopoulos B."/>
            <person name="Baker S."/>
            <person name="Barry K."/>
            <person name="Bills G."/>
            <person name="Bluhm B."/>
            <person name="Cannon C."/>
            <person name="Castanera R."/>
            <person name="Culley D."/>
            <person name="Daum C."/>
            <person name="Ezra D."/>
            <person name="Gonzalez J."/>
            <person name="Henrissat B."/>
            <person name="Kuo A."/>
            <person name="Liang C."/>
            <person name="Lipzen A."/>
            <person name="Lutzoni F."/>
            <person name="Magnuson J."/>
            <person name="Mondo S."/>
            <person name="Nolan M."/>
            <person name="Ohm R."/>
            <person name="Pangilinan J."/>
            <person name="Park H.-J."/>
            <person name="Ramirez L."/>
            <person name="Alfaro M."/>
            <person name="Sun H."/>
            <person name="Tritt A."/>
            <person name="Yoshinaga Y."/>
            <person name="Zwiers L.-H."/>
            <person name="Turgeon B."/>
            <person name="Goodwin S."/>
            <person name="Spatafora J."/>
            <person name="Crous P."/>
            <person name="Grigoriev I."/>
        </authorList>
    </citation>
    <scope>NUCLEOTIDE SEQUENCE</scope>
    <source>
        <strain evidence="2">CBS 175.79</strain>
    </source>
</reference>
<dbReference type="InterPro" id="IPR010730">
    <property type="entry name" value="HET"/>
</dbReference>
<dbReference type="Proteomes" id="UP000799778">
    <property type="component" value="Unassembled WGS sequence"/>
</dbReference>
<proteinExistence type="predicted"/>
<dbReference type="InterPro" id="IPR052895">
    <property type="entry name" value="HetReg/Transcr_Mod"/>
</dbReference>
<dbReference type="PANTHER" id="PTHR24148:SF73">
    <property type="entry name" value="HET DOMAIN PROTEIN (AFU_ORTHOLOGUE AFUA_8G01020)"/>
    <property type="match status" value="1"/>
</dbReference>
<dbReference type="EMBL" id="ML978069">
    <property type="protein sequence ID" value="KAF2015229.1"/>
    <property type="molecule type" value="Genomic_DNA"/>
</dbReference>
<evidence type="ECO:0000313" key="3">
    <source>
        <dbReference type="Proteomes" id="UP000799778"/>
    </source>
</evidence>
<dbReference type="GeneID" id="54278939"/>
<dbReference type="OrthoDB" id="3557394at2759"/>
<sequence>MNEEHRYKPLKANSHEFRIIDLHAGTYDDPISCESRIVTLDNNPEYCALSYVWGEPGLTETITLDGKPFQVRNNLGIALRYVRKEAESRTFWIDLLSINQHDQDEKSWQVNMMSEIYSSCESVIIWLGKDFEDSDSWCSNKSYGTCLTESSKTDDSTCEPVSYFIRNRYTFPDRLMISAPFSHGYGEYEYDHNLYHLALEGEPPYPGNEKTCRWHGRKPEISKAFDLIQELAKDQHLREISGLCHLQGDNRFGDSIQALLALLRRPWWQRIWTVQEAVLPKDGIVMCGSLTISWATVVQAAKNWHIHADNCCSHMRDRIYRFMCFPTHGEPTYMSLSTFHRAVLALDERRPKIDELPTDKLPNQANFVRLFQKFSNRLSSDPRDKVYGLLGVLAEEDRPIRADYGAQMNDINLQLSRKLLLSGNFSVLYDNPLHHDYLPTWAKDFGVIPSRVDQIIQELRDDNREDYRASGPKKAMVSDCDGQSISITAALIETVATVSRNFLPSESLESMATFLRECGDLSAKLCHRESPCVGQYRDRDDFLRSTLGNRYRPAGNRGERIEPSQEVLASMRDWIWYSTAMEEPRGAMVGSCIKYNICNRAFFTTTQGRIGFGPADACPGDELWIPYGSKVPFVLRRLDGAASEISQNLRSKIAAESSKYFHRTVVGDCYIQGIMNGEAIVEQTDGLVVTLH</sequence>
<dbReference type="Pfam" id="PF06985">
    <property type="entry name" value="HET"/>
    <property type="match status" value="1"/>
</dbReference>
<dbReference type="RefSeq" id="XP_033383568.1">
    <property type="nucleotide sequence ID" value="XM_033521542.1"/>
</dbReference>
<evidence type="ECO:0000259" key="1">
    <source>
        <dbReference type="Pfam" id="PF06985"/>
    </source>
</evidence>